<keyword evidence="5" id="KW-1185">Reference proteome</keyword>
<dbReference type="InterPro" id="IPR018476">
    <property type="entry name" value="GlyceroP-diester-Pdiesterase_M"/>
</dbReference>
<gene>
    <name evidence="4" type="ORF">ACFQZV_12255</name>
</gene>
<feature type="transmembrane region" description="Helical" evidence="2">
    <location>
        <begin position="89"/>
        <end position="122"/>
    </location>
</feature>
<feature type="compositionally biased region" description="Pro residues" evidence="1">
    <location>
        <begin position="382"/>
        <end position="412"/>
    </location>
</feature>
<feature type="transmembrane region" description="Helical" evidence="2">
    <location>
        <begin position="274"/>
        <end position="307"/>
    </location>
</feature>
<proteinExistence type="predicted"/>
<protein>
    <submittedName>
        <fullName evidence="4">Glycerophosphoryl diester phosphodiesterase membrane domain-containing protein</fullName>
    </submittedName>
</protein>
<feature type="domain" description="Glycerophosphoryl diester phosphodiesterase membrane" evidence="3">
    <location>
        <begin position="181"/>
        <end position="298"/>
    </location>
</feature>
<dbReference type="EMBL" id="JBHTIM010000001">
    <property type="protein sequence ID" value="MFD0782066.1"/>
    <property type="molecule type" value="Genomic_DNA"/>
</dbReference>
<dbReference type="Proteomes" id="UP001597042">
    <property type="component" value="Unassembled WGS sequence"/>
</dbReference>
<dbReference type="RefSeq" id="WP_378783329.1">
    <property type="nucleotide sequence ID" value="NZ_JBHTIM010000001.1"/>
</dbReference>
<dbReference type="PANTHER" id="PTHR33133:SF1">
    <property type="entry name" value="EXPRESSED PROTEIN-RELATED"/>
    <property type="match status" value="1"/>
</dbReference>
<evidence type="ECO:0000313" key="4">
    <source>
        <dbReference type="EMBL" id="MFD0782066.1"/>
    </source>
</evidence>
<reference evidence="5" key="1">
    <citation type="journal article" date="2019" name="Int. J. Syst. Evol. Microbiol.">
        <title>The Global Catalogue of Microorganisms (GCM) 10K type strain sequencing project: providing services to taxonomists for standard genome sequencing and annotation.</title>
        <authorList>
            <consortium name="The Broad Institute Genomics Platform"/>
            <consortium name="The Broad Institute Genome Sequencing Center for Infectious Disease"/>
            <person name="Wu L."/>
            <person name="Ma J."/>
        </authorList>
    </citation>
    <scope>NUCLEOTIDE SEQUENCE [LARGE SCALE GENOMIC DNA]</scope>
    <source>
        <strain evidence="5">CCUG 50754</strain>
    </source>
</reference>
<feature type="transmembrane region" description="Helical" evidence="2">
    <location>
        <begin position="143"/>
        <end position="169"/>
    </location>
</feature>
<evidence type="ECO:0000313" key="5">
    <source>
        <dbReference type="Proteomes" id="UP001597042"/>
    </source>
</evidence>
<comment type="caution">
    <text evidence="4">The sequence shown here is derived from an EMBL/GenBank/DDBJ whole genome shotgun (WGS) entry which is preliminary data.</text>
</comment>
<evidence type="ECO:0000259" key="3">
    <source>
        <dbReference type="Pfam" id="PF10110"/>
    </source>
</evidence>
<sequence length="477" mass="49169">MTAYPHWTPASRPGIVPLHPLSFGTILGRSFVALRQNPRVLLGFALVVQVVAYLVVIAAVAAVTVAAFSRLDTLRPGSDEFETVLAGSTALVIVTGLILGLAAGALTVIVQGVVVVEVARAVVAEKRTLGEIWRAVKPIAWRLIGYSLLLSAVAVAGIAIAVGVVVVLATVALPVAIVFGILFVLAAIPLVWWLMIKLLLAPAIIIMERATIRSAIVRSWTLVRGRFWSSLGVILLISMIFGALGQVISIPFSLLATGITTVITPTGEVDTTAIIGFIVATFASYALLFVVQAVAVVVQSSATALIYVDCRMRREGLDLDLLAYVDRRDAGATGLPDPYTQNIGRDMSGRFATPPPGAYPPAAYPQGAYPQSASPQGGYPPGAQPPAGYAPPPTGYAPPAGVPPYSGQPPQPYAHAAPAPAYAPDPSAPPSSPATPPHAAAPHTPEGEPDSAAGGSPTAPSPTSWTAPGGRADGGTP</sequence>
<feature type="region of interest" description="Disordered" evidence="1">
    <location>
        <begin position="334"/>
        <end position="477"/>
    </location>
</feature>
<feature type="compositionally biased region" description="Low complexity" evidence="1">
    <location>
        <begin position="451"/>
        <end position="469"/>
    </location>
</feature>
<dbReference type="Pfam" id="PF10110">
    <property type="entry name" value="GPDPase_memb"/>
    <property type="match status" value="1"/>
</dbReference>
<keyword evidence="2" id="KW-0472">Membrane</keyword>
<feature type="transmembrane region" description="Helical" evidence="2">
    <location>
        <begin position="15"/>
        <end position="34"/>
    </location>
</feature>
<feature type="transmembrane region" description="Helical" evidence="2">
    <location>
        <begin position="175"/>
        <end position="206"/>
    </location>
</feature>
<feature type="compositionally biased region" description="Pro residues" evidence="1">
    <location>
        <begin position="421"/>
        <end position="436"/>
    </location>
</feature>
<feature type="transmembrane region" description="Helical" evidence="2">
    <location>
        <begin position="227"/>
        <end position="254"/>
    </location>
</feature>
<dbReference type="PANTHER" id="PTHR33133">
    <property type="entry name" value="OS08G0107100 PROTEIN-RELATED"/>
    <property type="match status" value="1"/>
</dbReference>
<feature type="transmembrane region" description="Helical" evidence="2">
    <location>
        <begin position="41"/>
        <end position="69"/>
    </location>
</feature>
<accession>A0ABW2ZTW1</accession>
<organism evidence="4 5">
    <name type="scientific">Microbacterium koreense</name>
    <dbReference type="NCBI Taxonomy" id="323761"/>
    <lineage>
        <taxon>Bacteria</taxon>
        <taxon>Bacillati</taxon>
        <taxon>Actinomycetota</taxon>
        <taxon>Actinomycetes</taxon>
        <taxon>Micrococcales</taxon>
        <taxon>Microbacteriaceae</taxon>
        <taxon>Microbacterium</taxon>
    </lineage>
</organism>
<name>A0ABW2ZTW1_9MICO</name>
<keyword evidence="2" id="KW-0812">Transmembrane</keyword>
<feature type="compositionally biased region" description="Low complexity" evidence="1">
    <location>
        <begin position="364"/>
        <end position="377"/>
    </location>
</feature>
<feature type="compositionally biased region" description="Pro residues" evidence="1">
    <location>
        <begin position="353"/>
        <end position="363"/>
    </location>
</feature>
<evidence type="ECO:0000256" key="2">
    <source>
        <dbReference type="SAM" id="Phobius"/>
    </source>
</evidence>
<keyword evidence="2" id="KW-1133">Transmembrane helix</keyword>
<evidence type="ECO:0000256" key="1">
    <source>
        <dbReference type="SAM" id="MobiDB-lite"/>
    </source>
</evidence>